<dbReference type="STRING" id="1229780.BN381_190001"/>
<reference evidence="1 2" key="1">
    <citation type="journal article" date="2013" name="ISME J.">
        <title>Metabolic model for the filamentous 'Candidatus Microthrix parvicella' based on genomic and metagenomic analyses.</title>
        <authorList>
            <person name="Jon McIlroy S."/>
            <person name="Kristiansen R."/>
            <person name="Albertsen M."/>
            <person name="Michael Karst S."/>
            <person name="Rossetti S."/>
            <person name="Lund Nielsen J."/>
            <person name="Tandoi V."/>
            <person name="James Seviour R."/>
            <person name="Nielsen P.H."/>
        </authorList>
    </citation>
    <scope>NUCLEOTIDE SEQUENCE [LARGE SCALE GENOMIC DNA]</scope>
    <source>
        <strain evidence="1 2">RN1</strain>
    </source>
</reference>
<gene>
    <name evidence="1" type="ORF">BN381_190001</name>
</gene>
<dbReference type="OrthoDB" id="1779644at2"/>
<dbReference type="Pfam" id="PF19850">
    <property type="entry name" value="DUF6325"/>
    <property type="match status" value="1"/>
</dbReference>
<accession>R4Z3K4</accession>
<evidence type="ECO:0000313" key="1">
    <source>
        <dbReference type="EMBL" id="CCM63167.1"/>
    </source>
</evidence>
<evidence type="ECO:0000313" key="2">
    <source>
        <dbReference type="Proteomes" id="UP000018291"/>
    </source>
</evidence>
<comment type="caution">
    <text evidence="1">The sequence shown here is derived from an EMBL/GenBank/DDBJ whole genome shotgun (WGS) entry which is preliminary data.</text>
</comment>
<evidence type="ECO:0008006" key="3">
    <source>
        <dbReference type="Google" id="ProtNLM"/>
    </source>
</evidence>
<dbReference type="Proteomes" id="UP000018291">
    <property type="component" value="Unassembled WGS sequence"/>
</dbReference>
<sequence length="144" mass="15463">MGYGPIEIIVVVFEGYQFTGEILPELKRLVDTGTITIIDGVFVRKDADGSITSQELDELTDDQNARALIDVLERVDALVSDEDIAELANEMEPGTAAALLAFEHTWAKPFQAAIVASGGKLRANVRVPGSVADEVFAAITELDS</sequence>
<proteinExistence type="predicted"/>
<organism evidence="1 2">
    <name type="scientific">Candidatus Neomicrothrix parvicella RN1</name>
    <dbReference type="NCBI Taxonomy" id="1229780"/>
    <lineage>
        <taxon>Bacteria</taxon>
        <taxon>Bacillati</taxon>
        <taxon>Actinomycetota</taxon>
        <taxon>Acidimicrobiia</taxon>
        <taxon>Acidimicrobiales</taxon>
        <taxon>Microthrixaceae</taxon>
        <taxon>Candidatus Neomicrothrix</taxon>
    </lineage>
</organism>
<dbReference type="EMBL" id="CANL01000011">
    <property type="protein sequence ID" value="CCM63167.1"/>
    <property type="molecule type" value="Genomic_DNA"/>
</dbReference>
<dbReference type="RefSeq" id="WP_012225394.1">
    <property type="nucleotide sequence ID" value="NZ_HG422565.1"/>
</dbReference>
<keyword evidence="2" id="KW-1185">Reference proteome</keyword>
<dbReference type="eggNOG" id="COG4803">
    <property type="taxonomic scope" value="Bacteria"/>
</dbReference>
<name>R4Z3K4_9ACTN</name>
<dbReference type="InterPro" id="IPR046288">
    <property type="entry name" value="DUF6325"/>
</dbReference>
<dbReference type="HOGENOM" id="CLU_117572_0_0_11"/>
<protein>
    <recommendedName>
        <fullName evidence="3">DUF1269 domain-containing protein</fullName>
    </recommendedName>
</protein>
<dbReference type="AlphaFoldDB" id="R4Z3K4"/>